<dbReference type="InterPro" id="IPR058452">
    <property type="entry name" value="DUF8139"/>
</dbReference>
<organism evidence="2 3">
    <name type="scientific">Halorubrum laminariae</name>
    <dbReference type="NCBI Taxonomy" id="1433523"/>
    <lineage>
        <taxon>Archaea</taxon>
        <taxon>Methanobacteriati</taxon>
        <taxon>Methanobacteriota</taxon>
        <taxon>Stenosarchaea group</taxon>
        <taxon>Halobacteria</taxon>
        <taxon>Halobacteriales</taxon>
        <taxon>Haloferacaceae</taxon>
        <taxon>Halorubrum</taxon>
    </lineage>
</organism>
<dbReference type="EMBL" id="JBHUDB010000001">
    <property type="protein sequence ID" value="MFD1569388.1"/>
    <property type="molecule type" value="Genomic_DNA"/>
</dbReference>
<gene>
    <name evidence="2" type="ORF">ACFR9T_02085</name>
</gene>
<dbReference type="AlphaFoldDB" id="A0ABD6BW71"/>
<dbReference type="Proteomes" id="UP001597185">
    <property type="component" value="Unassembled WGS sequence"/>
</dbReference>
<name>A0ABD6BW71_9EURY</name>
<comment type="caution">
    <text evidence="2">The sequence shown here is derived from an EMBL/GenBank/DDBJ whole genome shotgun (WGS) entry which is preliminary data.</text>
</comment>
<evidence type="ECO:0000259" key="1">
    <source>
        <dbReference type="Pfam" id="PF26460"/>
    </source>
</evidence>
<reference evidence="2 3" key="1">
    <citation type="journal article" date="2019" name="Int. J. Syst. Evol. Microbiol.">
        <title>The Global Catalogue of Microorganisms (GCM) 10K type strain sequencing project: providing services to taxonomists for standard genome sequencing and annotation.</title>
        <authorList>
            <consortium name="The Broad Institute Genomics Platform"/>
            <consortium name="The Broad Institute Genome Sequencing Center for Infectious Disease"/>
            <person name="Wu L."/>
            <person name="Ma J."/>
        </authorList>
    </citation>
    <scope>NUCLEOTIDE SEQUENCE [LARGE SCALE GENOMIC DNA]</scope>
    <source>
        <strain evidence="2 3">CGMCC 1.12689</strain>
    </source>
</reference>
<evidence type="ECO:0000313" key="2">
    <source>
        <dbReference type="EMBL" id="MFD1569388.1"/>
    </source>
</evidence>
<sequence>MPSLSVGSRVRVDIPDERDPEYEQFHGTHGEIMHVLSDDLGATTGSDEDSQIYQIELDGGEQANFRA</sequence>
<keyword evidence="3" id="KW-1185">Reference proteome</keyword>
<dbReference type="Pfam" id="PF26460">
    <property type="entry name" value="DUF8139"/>
    <property type="match status" value="1"/>
</dbReference>
<accession>A0ABD6BW71</accession>
<feature type="domain" description="DUF8139" evidence="1">
    <location>
        <begin position="1"/>
        <end position="66"/>
    </location>
</feature>
<protein>
    <recommendedName>
        <fullName evidence="1">DUF8139 domain-containing protein</fullName>
    </recommendedName>
</protein>
<dbReference type="RefSeq" id="WP_256417223.1">
    <property type="nucleotide sequence ID" value="NZ_JANHDL010000002.1"/>
</dbReference>
<evidence type="ECO:0000313" key="3">
    <source>
        <dbReference type="Proteomes" id="UP001597185"/>
    </source>
</evidence>
<proteinExistence type="predicted"/>